<name>A0ACC2ZTV6_9EURO</name>
<reference evidence="1" key="1">
    <citation type="submission" date="2022-10" db="EMBL/GenBank/DDBJ databases">
        <title>Culturing micro-colonial fungi from biological soil crusts in the Mojave desert and describing Neophaeococcomyces mojavensis, and introducing the new genera and species Taxawa tesnikishii.</title>
        <authorList>
            <person name="Kurbessoian T."/>
            <person name="Stajich J.E."/>
        </authorList>
    </citation>
    <scope>NUCLEOTIDE SEQUENCE</scope>
    <source>
        <strain evidence="1">JES_112</strain>
    </source>
</reference>
<keyword evidence="2" id="KW-1185">Reference proteome</keyword>
<accession>A0ACC2ZTV6</accession>
<dbReference type="Proteomes" id="UP001172386">
    <property type="component" value="Unassembled WGS sequence"/>
</dbReference>
<evidence type="ECO:0000313" key="1">
    <source>
        <dbReference type="EMBL" id="KAJ9651021.1"/>
    </source>
</evidence>
<dbReference type="EMBL" id="JAPDRQ010000288">
    <property type="protein sequence ID" value="KAJ9651021.1"/>
    <property type="molecule type" value="Genomic_DNA"/>
</dbReference>
<sequence length="472" mass="51810">MPSRKRRSLLPRRRRHDDEGEEDGSTAGDGQEYASSEGSLTSVADEGVDVSGDSADEGLAQSMPLPAKQPTSQDHVFQTTADTEAMLNGLKIQESTEHEEVHFDDAASQDIPRSRSQPIESTKYKTAGQKFPSNRKSYFLHDERADDPARPSQPRSRGRGRGFDNLGNRGFSGPLESDTSRQWAHDLHETVNKPEPAQPAVQPAAPAAPTTKAATAPNRSFSTTTVLGNVTIQVSLPGIEKKTYSNVVKKHYTLLPQHRPPLRRDKPVRISIPDEHPRYIFPSSDRSFIFIPRALRPNQQGYRGRGRGSFHGSRRTSMYAGSAYTPSIAMSRKSSIVASGPGSGVHTPIGAPMSSMQLGTMQRPIVRMPGPPIVPAAFNTEIFMGDNAAIIHSPPHDLNLQHPRPRKTISVGDIESPTIRAPQQQSQQPFHQQVPPAVALAESQQKMPHIPEGAVYAQPFQPYPSMQHPGYY</sequence>
<gene>
    <name evidence="1" type="ORF">H2198_009696</name>
</gene>
<protein>
    <submittedName>
        <fullName evidence="1">Uncharacterized protein</fullName>
    </submittedName>
</protein>
<organism evidence="1 2">
    <name type="scientific">Neophaeococcomyces mojaviensis</name>
    <dbReference type="NCBI Taxonomy" id="3383035"/>
    <lineage>
        <taxon>Eukaryota</taxon>
        <taxon>Fungi</taxon>
        <taxon>Dikarya</taxon>
        <taxon>Ascomycota</taxon>
        <taxon>Pezizomycotina</taxon>
        <taxon>Eurotiomycetes</taxon>
        <taxon>Chaetothyriomycetidae</taxon>
        <taxon>Chaetothyriales</taxon>
        <taxon>Chaetothyriales incertae sedis</taxon>
        <taxon>Neophaeococcomyces</taxon>
    </lineage>
</organism>
<feature type="non-terminal residue" evidence="1">
    <location>
        <position position="472"/>
    </location>
</feature>
<comment type="caution">
    <text evidence="1">The sequence shown here is derived from an EMBL/GenBank/DDBJ whole genome shotgun (WGS) entry which is preliminary data.</text>
</comment>
<evidence type="ECO:0000313" key="2">
    <source>
        <dbReference type="Proteomes" id="UP001172386"/>
    </source>
</evidence>
<proteinExistence type="predicted"/>